<feature type="domain" description="HD" evidence="3">
    <location>
        <begin position="62"/>
        <end position="251"/>
    </location>
</feature>
<dbReference type="SUPFAM" id="SSF109604">
    <property type="entry name" value="HD-domain/PDEase-like"/>
    <property type="match status" value="1"/>
</dbReference>
<dbReference type="Pfam" id="PF01966">
    <property type="entry name" value="HD"/>
    <property type="match status" value="1"/>
</dbReference>
<dbReference type="PANTHER" id="PTHR11373:SF32">
    <property type="entry name" value="DEOXYGUANOSINETRIPHOSPHATE TRIPHOSPHOHYDROLASE"/>
    <property type="match status" value="1"/>
</dbReference>
<dbReference type="PROSITE" id="PS51831">
    <property type="entry name" value="HD"/>
    <property type="match status" value="1"/>
</dbReference>
<evidence type="ECO:0000313" key="5">
    <source>
        <dbReference type="Proteomes" id="UP001330812"/>
    </source>
</evidence>
<gene>
    <name evidence="4" type="primary">dgt</name>
    <name evidence="4" type="ORF">VSH64_03595</name>
</gene>
<sequence>MAETDPRAARRDPASSVGGFTDLATSPFRIDRDRIAASPFFARLGGVTQVVFAGGAGLLHNRLTHSLKVAQVARAIAERITGASESAELAAKLGGCDPDVCEAAALAHDLGHPPFGHLGEQTLDRIARHRFGLADGFEGNAQTFRILTTTDVRGPSAIGLDLTAAVRAAVLKYPWARLHVPEPHPTSMPTPPRGAAEPEGSPGTGASKFSAYATELDDFAQARGPFAARLEPWQQTVEASVMDTADDIAYAIHDLQDFHRIGVLQHAPVAAELGEWLDHALELAALDDERLVAELRRPGRSLEQMRRRMHLKDGWIVDDDAFAAAVRRVQRELVAGLLENGFDGSIEAEQATAAFSANWTSRLVDGVFVLSSPSTRSGHVSLRTAQWHEVQVLKFVHRRFVLLRPDLALHQRGQASLVTSLVDALDAWLLDRDEVSRLPRRLYDLVELAQDEYAGLVRTMPEVLVGATGERVAGPDAVRSLARGRAVVDFVASLTDKQAVTLLDALTGRATQPWSDSFVL</sequence>
<feature type="compositionally biased region" description="Pro residues" evidence="2">
    <location>
        <begin position="183"/>
        <end position="192"/>
    </location>
</feature>
<protein>
    <submittedName>
        <fullName evidence="4">DNTP triphosphohydrolase</fullName>
    </submittedName>
</protein>
<keyword evidence="1" id="KW-0378">Hydrolase</keyword>
<dbReference type="NCBIfam" id="TIGR01353">
    <property type="entry name" value="dGTP_triPase"/>
    <property type="match status" value="1"/>
</dbReference>
<dbReference type="InterPro" id="IPR050135">
    <property type="entry name" value="dGTPase-like"/>
</dbReference>
<dbReference type="SMART" id="SM00471">
    <property type="entry name" value="HDc"/>
    <property type="match status" value="1"/>
</dbReference>
<dbReference type="EMBL" id="CP142149">
    <property type="protein sequence ID" value="WSE31199.1"/>
    <property type="molecule type" value="Genomic_DNA"/>
</dbReference>
<reference evidence="4 5" key="1">
    <citation type="journal article" date="2015" name="Int. J. Syst. Evol. Microbiol.">
        <title>Amycolatopsis rhabdoformis sp. nov., an actinomycete isolated from a tropical forest soil.</title>
        <authorList>
            <person name="Souza W.R."/>
            <person name="Silva R.E."/>
            <person name="Goodfellow M."/>
            <person name="Busarakam K."/>
            <person name="Figueiro F.S."/>
            <person name="Ferreira D."/>
            <person name="Rodrigues-Filho E."/>
            <person name="Moraes L.A.B."/>
            <person name="Zucchi T.D."/>
        </authorList>
    </citation>
    <scope>NUCLEOTIDE SEQUENCE [LARGE SCALE GENOMIC DNA]</scope>
    <source>
        <strain evidence="4 5">NCIMB 14900</strain>
    </source>
</reference>
<keyword evidence="5" id="KW-1185">Reference proteome</keyword>
<dbReference type="PANTHER" id="PTHR11373">
    <property type="entry name" value="DEOXYNUCLEOSIDE TRIPHOSPHATE TRIPHOSPHOHYDROLASE"/>
    <property type="match status" value="1"/>
</dbReference>
<dbReference type="RefSeq" id="WP_326834006.1">
    <property type="nucleotide sequence ID" value="NZ_CP142149.1"/>
</dbReference>
<accession>A0ABZ1I9P3</accession>
<dbReference type="InterPro" id="IPR003607">
    <property type="entry name" value="HD/PDEase_dom"/>
</dbReference>
<dbReference type="Gene3D" id="1.10.3210.10">
    <property type="entry name" value="Hypothetical protein af1432"/>
    <property type="match status" value="1"/>
</dbReference>
<dbReference type="CDD" id="cd00077">
    <property type="entry name" value="HDc"/>
    <property type="match status" value="1"/>
</dbReference>
<organism evidence="4 5">
    <name type="scientific">Amycolatopsis rhabdoformis</name>
    <dbReference type="NCBI Taxonomy" id="1448059"/>
    <lineage>
        <taxon>Bacteria</taxon>
        <taxon>Bacillati</taxon>
        <taxon>Actinomycetota</taxon>
        <taxon>Actinomycetes</taxon>
        <taxon>Pseudonocardiales</taxon>
        <taxon>Pseudonocardiaceae</taxon>
        <taxon>Amycolatopsis</taxon>
    </lineage>
</organism>
<evidence type="ECO:0000259" key="3">
    <source>
        <dbReference type="PROSITE" id="PS51831"/>
    </source>
</evidence>
<name>A0ABZ1I9P3_9PSEU</name>
<evidence type="ECO:0000256" key="2">
    <source>
        <dbReference type="SAM" id="MobiDB-lite"/>
    </source>
</evidence>
<proteinExistence type="predicted"/>
<feature type="region of interest" description="Disordered" evidence="2">
    <location>
        <begin position="180"/>
        <end position="208"/>
    </location>
</feature>
<dbReference type="InterPro" id="IPR006261">
    <property type="entry name" value="dGTPase"/>
</dbReference>
<dbReference type="InterPro" id="IPR006674">
    <property type="entry name" value="HD_domain"/>
</dbReference>
<evidence type="ECO:0000256" key="1">
    <source>
        <dbReference type="ARBA" id="ARBA00022801"/>
    </source>
</evidence>
<dbReference type="Proteomes" id="UP001330812">
    <property type="component" value="Chromosome"/>
</dbReference>
<evidence type="ECO:0000313" key="4">
    <source>
        <dbReference type="EMBL" id="WSE31199.1"/>
    </source>
</evidence>